<dbReference type="OrthoDB" id="447781at2759"/>
<dbReference type="Proteomes" id="UP000006671">
    <property type="component" value="Unassembled WGS sequence"/>
</dbReference>
<dbReference type="GeneID" id="8854344"/>
<name>D2VTH8_NAEGR</name>
<dbReference type="InParanoid" id="D2VTH8"/>
<evidence type="ECO:0000313" key="2">
    <source>
        <dbReference type="EMBL" id="EFC39937.1"/>
    </source>
</evidence>
<sequence length="482" mass="56002">MKRSCLENSVSSPPLKKKATYDNINSNSSHVRILLDQSFKSPILMQQIRDVPKNVKYELIIHPILKAFEKCNQDNDEREFAFEQLKLNWKRDGQYITEELFKFSSEDSIDIGGTLNLYIYEEFSQVACALNPCSLDWYQKECGNNKKAALAAVSTCGLALEFASKELRDDVDVVIAAMYSDAFYLFNNDAIDDFACDEVIAYDFASLRLKKELHSVAINIYGDFFRFHNYETYHDFKFYYDYREEESNSDVKNIVKRLMSHETKPFTHKEMLEIAHEFQMWNERIFLTQDFEENCKLKQEYLRAIVKECVGYSPLSLKNTSEEFKDDEEIVRIAVEKNGLALQFASDRLKNKKEIAKIAVRWNGDALKFVPKELQDDFDIVLDAVTFPSGNAIEHVPISLRNNKEIMLASVKSNPESIKFASYVLRNDYDVVKEAVYRRGSLLEFVEDPLIRNDKDIIIIACLSLESPFRCIQDLFQHNKSH</sequence>
<evidence type="ECO:0000313" key="3">
    <source>
        <dbReference type="Proteomes" id="UP000006671"/>
    </source>
</evidence>
<dbReference type="KEGG" id="ngr:NAEGRDRAFT_52123"/>
<accession>D2VTH8</accession>
<organism evidence="3">
    <name type="scientific">Naegleria gruberi</name>
    <name type="common">Amoeba</name>
    <dbReference type="NCBI Taxonomy" id="5762"/>
    <lineage>
        <taxon>Eukaryota</taxon>
        <taxon>Discoba</taxon>
        <taxon>Heterolobosea</taxon>
        <taxon>Tetramitia</taxon>
        <taxon>Eutetramitia</taxon>
        <taxon>Vahlkampfiidae</taxon>
        <taxon>Naegleria</taxon>
    </lineage>
</organism>
<feature type="domain" description="DUF4116" evidence="1">
    <location>
        <begin position="148"/>
        <end position="183"/>
    </location>
</feature>
<protein>
    <submittedName>
        <fullName evidence="2">Predicted protein</fullName>
    </submittedName>
</protein>
<gene>
    <name evidence="2" type="ORF">NAEGRDRAFT_52123</name>
</gene>
<dbReference type="EMBL" id="GG738896">
    <property type="protein sequence ID" value="EFC39937.1"/>
    <property type="molecule type" value="Genomic_DNA"/>
</dbReference>
<keyword evidence="3" id="KW-1185">Reference proteome</keyword>
<dbReference type="Pfam" id="PF13475">
    <property type="entry name" value="DUF4116"/>
    <property type="match status" value="3"/>
</dbReference>
<feature type="domain" description="DUF4116" evidence="1">
    <location>
        <begin position="403"/>
        <end position="448"/>
    </location>
</feature>
<dbReference type="InterPro" id="IPR025197">
    <property type="entry name" value="DUF4116"/>
</dbReference>
<dbReference type="RefSeq" id="XP_002672681.1">
    <property type="nucleotide sequence ID" value="XM_002672635.1"/>
</dbReference>
<reference evidence="2 3" key="1">
    <citation type="journal article" date="2010" name="Cell">
        <title>The genome of Naegleria gruberi illuminates early eukaryotic versatility.</title>
        <authorList>
            <person name="Fritz-Laylin L.K."/>
            <person name="Prochnik S.E."/>
            <person name="Ginger M.L."/>
            <person name="Dacks J.B."/>
            <person name="Carpenter M.L."/>
            <person name="Field M.C."/>
            <person name="Kuo A."/>
            <person name="Paredez A."/>
            <person name="Chapman J."/>
            <person name="Pham J."/>
            <person name="Shu S."/>
            <person name="Neupane R."/>
            <person name="Cipriano M."/>
            <person name="Mancuso J."/>
            <person name="Tu H."/>
            <person name="Salamov A."/>
            <person name="Lindquist E."/>
            <person name="Shapiro H."/>
            <person name="Lucas S."/>
            <person name="Grigoriev I.V."/>
            <person name="Cande W.Z."/>
            <person name="Fulton C."/>
            <person name="Rokhsar D.S."/>
            <person name="Dawson S.C."/>
        </authorList>
    </citation>
    <scope>NUCLEOTIDE SEQUENCE [LARGE SCALE GENOMIC DNA]</scope>
    <source>
        <strain evidence="2 3">NEG-M</strain>
    </source>
</reference>
<evidence type="ECO:0000259" key="1">
    <source>
        <dbReference type="Pfam" id="PF13475"/>
    </source>
</evidence>
<feature type="domain" description="DUF4116" evidence="1">
    <location>
        <begin position="327"/>
        <end position="375"/>
    </location>
</feature>
<dbReference type="AlphaFoldDB" id="D2VTH8"/>
<dbReference type="VEuPathDB" id="AmoebaDB:NAEGRDRAFT_52123"/>
<proteinExistence type="predicted"/>